<keyword evidence="4" id="KW-0560">Oxidoreductase</keyword>
<dbReference type="CDD" id="cd03469">
    <property type="entry name" value="Rieske_RO_Alpha_N"/>
    <property type="match status" value="1"/>
</dbReference>
<dbReference type="PROSITE" id="PS51296">
    <property type="entry name" value="RIESKE"/>
    <property type="match status" value="1"/>
</dbReference>
<evidence type="ECO:0000259" key="8">
    <source>
        <dbReference type="PROSITE" id="PS51296"/>
    </source>
</evidence>
<dbReference type="Gene3D" id="2.102.10.10">
    <property type="entry name" value="Rieske [2Fe-2S] iron-sulphur domain"/>
    <property type="match status" value="1"/>
</dbReference>
<dbReference type="Proteomes" id="UP000186438">
    <property type="component" value="Unassembled WGS sequence"/>
</dbReference>
<dbReference type="OrthoDB" id="5243643at2"/>
<dbReference type="Gene3D" id="3.90.380.10">
    <property type="entry name" value="Naphthalene 1,2-dioxygenase Alpha Subunit, Chain A, domain 1"/>
    <property type="match status" value="1"/>
</dbReference>
<feature type="region of interest" description="Disordered" evidence="7">
    <location>
        <begin position="209"/>
        <end position="230"/>
    </location>
</feature>
<dbReference type="Pfam" id="PF00848">
    <property type="entry name" value="Ring_hydroxyl_A"/>
    <property type="match status" value="1"/>
</dbReference>
<feature type="domain" description="Rieske" evidence="8">
    <location>
        <begin position="43"/>
        <end position="152"/>
    </location>
</feature>
<dbReference type="STRING" id="53378.BRW65_00735"/>
<dbReference type="GO" id="GO:0005506">
    <property type="term" value="F:iron ion binding"/>
    <property type="evidence" value="ECO:0007669"/>
    <property type="project" value="InterPro"/>
</dbReference>
<dbReference type="GO" id="GO:0004497">
    <property type="term" value="F:monooxygenase activity"/>
    <property type="evidence" value="ECO:0007669"/>
    <property type="project" value="UniProtKB-ARBA"/>
</dbReference>
<dbReference type="PANTHER" id="PTHR43756:SF5">
    <property type="entry name" value="CHOLINE MONOOXYGENASE, CHLOROPLASTIC"/>
    <property type="match status" value="1"/>
</dbReference>
<evidence type="ECO:0000313" key="9">
    <source>
        <dbReference type="EMBL" id="OJZ76016.1"/>
    </source>
</evidence>
<dbReference type="Pfam" id="PF00355">
    <property type="entry name" value="Rieske"/>
    <property type="match status" value="1"/>
</dbReference>
<dbReference type="InterPro" id="IPR001663">
    <property type="entry name" value="Rng_hydr_dOase-A"/>
</dbReference>
<dbReference type="EMBL" id="MPNT01000001">
    <property type="protein sequence ID" value="OJZ76016.1"/>
    <property type="molecule type" value="Genomic_DNA"/>
</dbReference>
<comment type="cofactor">
    <cofactor evidence="1">
        <name>Fe cation</name>
        <dbReference type="ChEBI" id="CHEBI:24875"/>
    </cofactor>
</comment>
<organism evidence="9 10">
    <name type="scientific">Mycobacterium paraffinicum</name>
    <dbReference type="NCBI Taxonomy" id="53378"/>
    <lineage>
        <taxon>Bacteria</taxon>
        <taxon>Bacillati</taxon>
        <taxon>Actinomycetota</taxon>
        <taxon>Actinomycetes</taxon>
        <taxon>Mycobacteriales</taxon>
        <taxon>Mycobacteriaceae</taxon>
        <taxon>Mycobacterium</taxon>
    </lineage>
</organism>
<evidence type="ECO:0000256" key="1">
    <source>
        <dbReference type="ARBA" id="ARBA00001962"/>
    </source>
</evidence>
<evidence type="ECO:0000256" key="3">
    <source>
        <dbReference type="ARBA" id="ARBA00022723"/>
    </source>
</evidence>
<evidence type="ECO:0000256" key="2">
    <source>
        <dbReference type="ARBA" id="ARBA00022714"/>
    </source>
</evidence>
<comment type="caution">
    <text evidence="9">The sequence shown here is derived from an EMBL/GenBank/DDBJ whole genome shotgun (WGS) entry which is preliminary data.</text>
</comment>
<evidence type="ECO:0000313" key="10">
    <source>
        <dbReference type="Proteomes" id="UP000186438"/>
    </source>
</evidence>
<reference evidence="9 10" key="1">
    <citation type="submission" date="2016-11" db="EMBL/GenBank/DDBJ databases">
        <title>Genome sequences of unsequenced Mycobacteria.</title>
        <authorList>
            <person name="Greninger A.L."/>
            <person name="Fang F."/>
            <person name="Jerome K.R."/>
        </authorList>
    </citation>
    <scope>NUCLEOTIDE SEQUENCE [LARGE SCALE GENOMIC DNA]</scope>
    <source>
        <strain evidence="9 10">M11</strain>
    </source>
</reference>
<evidence type="ECO:0000256" key="5">
    <source>
        <dbReference type="ARBA" id="ARBA00023004"/>
    </source>
</evidence>
<dbReference type="InterPro" id="IPR036922">
    <property type="entry name" value="Rieske_2Fe-2S_sf"/>
</dbReference>
<dbReference type="RefSeq" id="WP_073870103.1">
    <property type="nucleotide sequence ID" value="NZ_MPNT01000001.1"/>
</dbReference>
<keyword evidence="10" id="KW-1185">Reference proteome</keyword>
<name>A0A1Q4I2C8_9MYCO</name>
<feature type="region of interest" description="Disordered" evidence="7">
    <location>
        <begin position="458"/>
        <end position="479"/>
    </location>
</feature>
<sequence length="479" mass="54915">MTELATERMPRKFACGETFVPKSRYIDPEFLNLELKRLFPRVWQPACREEEVPAAGCFYEYTIGRQSIAVVRQKDGSVKAFHNTCAHRGMKVVRGSGCSADKELRCEFHGWRYDLDGRSSFVPCRDEFAPRPRQQWGLRPVAVGTWGGWVFVSMADDPPDLLEWLDPLPTALEPFRLQDMRYRWRKRTFLPANWKTVIDAFIEGYHTPGTHPQTMRSAQGPRPSAEPASPQEYVYAPYTPTITYKNHSRFVYTQRPEHAGRDKGRQEQAARPEVFANSMKYQYLEVGSLVTERDYRAAQKLATMEPSDVPPFVLYHQMCEELARAEGVDFPQMSMEQYFAGNGDWHMFPTMVILVEKSCLLGYRVLPDAEDPNRCTFEMFSLEHFAPGEVPETQWQVFERWQDHDSWGELPSQDLRNIGAIHAGMHSAGFDGLWLNTAQEMSIRNEHAIADRFLFGSGDSDDGGHRAQKGSSASTSEQR</sequence>
<evidence type="ECO:0000256" key="7">
    <source>
        <dbReference type="SAM" id="MobiDB-lite"/>
    </source>
</evidence>
<evidence type="ECO:0000256" key="4">
    <source>
        <dbReference type="ARBA" id="ARBA00023002"/>
    </source>
</evidence>
<dbReference type="SUPFAM" id="SSF50022">
    <property type="entry name" value="ISP domain"/>
    <property type="match status" value="1"/>
</dbReference>
<keyword evidence="5" id="KW-0408">Iron</keyword>
<dbReference type="PRINTS" id="PR00090">
    <property type="entry name" value="RNGDIOXGNASE"/>
</dbReference>
<dbReference type="AlphaFoldDB" id="A0A1Q4I2C8"/>
<gene>
    <name evidence="9" type="ORF">BRW65_00735</name>
</gene>
<dbReference type="PANTHER" id="PTHR43756">
    <property type="entry name" value="CHOLINE MONOOXYGENASE, CHLOROPLASTIC"/>
    <property type="match status" value="1"/>
</dbReference>
<dbReference type="GO" id="GO:0016705">
    <property type="term" value="F:oxidoreductase activity, acting on paired donors, with incorporation or reduction of molecular oxygen"/>
    <property type="evidence" value="ECO:0007669"/>
    <property type="project" value="UniProtKB-ARBA"/>
</dbReference>
<dbReference type="InterPro" id="IPR015879">
    <property type="entry name" value="Ring_hydroxy_dOase_asu_C_dom"/>
</dbReference>
<proteinExistence type="predicted"/>
<protein>
    <submittedName>
        <fullName evidence="9">(2Fe-2S)-binding protein</fullName>
    </submittedName>
</protein>
<keyword evidence="3" id="KW-0479">Metal-binding</keyword>
<accession>A0A1Q4I2C8</accession>
<dbReference type="GO" id="GO:0051537">
    <property type="term" value="F:2 iron, 2 sulfur cluster binding"/>
    <property type="evidence" value="ECO:0007669"/>
    <property type="project" value="UniProtKB-KW"/>
</dbReference>
<evidence type="ECO:0000256" key="6">
    <source>
        <dbReference type="ARBA" id="ARBA00023014"/>
    </source>
</evidence>
<feature type="compositionally biased region" description="Polar residues" evidence="7">
    <location>
        <begin position="469"/>
        <end position="479"/>
    </location>
</feature>
<keyword evidence="6" id="KW-0411">Iron-sulfur</keyword>
<dbReference type="InterPro" id="IPR017941">
    <property type="entry name" value="Rieske_2Fe-2S"/>
</dbReference>
<keyword evidence="2" id="KW-0001">2Fe-2S</keyword>
<dbReference type="SUPFAM" id="SSF55961">
    <property type="entry name" value="Bet v1-like"/>
    <property type="match status" value="1"/>
</dbReference>